<evidence type="ECO:0000313" key="2">
    <source>
        <dbReference type="Proteomes" id="UP000002274"/>
    </source>
</evidence>
<name>A2CD80_PROM3</name>
<evidence type="ECO:0000313" key="1">
    <source>
        <dbReference type="EMBL" id="ABM79440.1"/>
    </source>
</evidence>
<reference evidence="1 2" key="1">
    <citation type="journal article" date="2007" name="PLoS Genet.">
        <title>Patterns and implications of gene gain and loss in the evolution of Prochlorococcus.</title>
        <authorList>
            <person name="Kettler G.C."/>
            <person name="Martiny A.C."/>
            <person name="Huang K."/>
            <person name="Zucker J."/>
            <person name="Coleman M.L."/>
            <person name="Rodrigue S."/>
            <person name="Chen F."/>
            <person name="Lapidus A."/>
            <person name="Ferriera S."/>
            <person name="Johnson J."/>
            <person name="Steglich C."/>
            <person name="Church G.M."/>
            <person name="Richardson P."/>
            <person name="Chisholm S.W."/>
        </authorList>
    </citation>
    <scope>NUCLEOTIDE SEQUENCE [LARGE SCALE GENOMIC DNA]</scope>
    <source>
        <strain evidence="1 2">MIT 9303</strain>
    </source>
</reference>
<dbReference type="AlphaFoldDB" id="A2CD80"/>
<dbReference type="Proteomes" id="UP000002274">
    <property type="component" value="Chromosome"/>
</dbReference>
<proteinExistence type="predicted"/>
<gene>
    <name evidence="1" type="ordered locus">P9303_27101</name>
</gene>
<dbReference type="EMBL" id="CP000554">
    <property type="protein sequence ID" value="ABM79440.1"/>
    <property type="molecule type" value="Genomic_DNA"/>
</dbReference>
<protein>
    <submittedName>
        <fullName evidence="1">Uncharacterized protein</fullName>
    </submittedName>
</protein>
<accession>A2CD80</accession>
<organism evidence="1 2">
    <name type="scientific">Prochlorococcus marinus (strain MIT 9303)</name>
    <dbReference type="NCBI Taxonomy" id="59922"/>
    <lineage>
        <taxon>Bacteria</taxon>
        <taxon>Bacillati</taxon>
        <taxon>Cyanobacteriota</taxon>
        <taxon>Cyanophyceae</taxon>
        <taxon>Synechococcales</taxon>
        <taxon>Prochlorococcaceae</taxon>
        <taxon>Prochlorococcus</taxon>
    </lineage>
</organism>
<sequence>MDFDEIINIYKLAGFVTVSSKGGDESGEHDDTSIEEELGDLADAANVLLSI</sequence>
<dbReference type="KEGG" id="pmf:P9303_27101"/>
<dbReference type="HOGENOM" id="CLU_3102521_0_0_3"/>